<keyword evidence="7 10" id="KW-0472">Membrane</keyword>
<dbReference type="GO" id="GO:0034220">
    <property type="term" value="P:monoatomic ion transmembrane transport"/>
    <property type="evidence" value="ECO:0007669"/>
    <property type="project" value="UniProtKB-KW"/>
</dbReference>
<feature type="compositionally biased region" description="Polar residues" evidence="9">
    <location>
        <begin position="384"/>
        <end position="400"/>
    </location>
</feature>
<keyword evidence="12" id="KW-1185">Reference proteome</keyword>
<keyword evidence="5 10" id="KW-1133">Transmembrane helix</keyword>
<evidence type="ECO:0000256" key="10">
    <source>
        <dbReference type="SAM" id="Phobius"/>
    </source>
</evidence>
<dbReference type="GO" id="GO:0016020">
    <property type="term" value="C:membrane"/>
    <property type="evidence" value="ECO:0007669"/>
    <property type="project" value="UniProtKB-SubCell"/>
</dbReference>
<evidence type="ECO:0000256" key="6">
    <source>
        <dbReference type="ARBA" id="ARBA00023065"/>
    </source>
</evidence>
<evidence type="ECO:0000313" key="12">
    <source>
        <dbReference type="Proteomes" id="UP000489600"/>
    </source>
</evidence>
<sequence>MWAIMTVVVVFEFSGGATLSKGLNRGVATLVAGGLGIGAHQLASLSGRTVEPFLLAIFVFVQAATVARFLPRVKARYDYGVLIFILTFALISLSGFRDEEVLDLAQSRLSTIVIGGISCILISIFVCPVWAGQDLHSLLASNVDTLANFLQDFGNEYFEATEDGEIKEAGMRIRNFERYKSILDSKSDEEALANFAKWEPCHGQFRFRHPWKQYLVVGALLRECAYRIDALNIYINSEFQIPMDIKKKVEEPLRKMSLESGKSMKEVSISLKKMTKPSSSDIHISNSQSAYKDLSNLLKSGILKDVEPLQLISLMTTISGLIDIVNLTKKISKSVHELASAAMFKNEMRPTISSDKSDSLSIGRAKPIKSHDDDDVVTILGDADTSNDTDNQSRGESSIDSCHHAAIKINDDDLIYEKHEDGVSSDQSIASRSGRE</sequence>
<comment type="caution">
    <text evidence="11">The sequence shown here is derived from an EMBL/GenBank/DDBJ whole genome shotgun (WGS) entry which is preliminary data.</text>
</comment>
<feature type="transmembrane region" description="Helical" evidence="10">
    <location>
        <begin position="53"/>
        <end position="70"/>
    </location>
</feature>
<dbReference type="EMBL" id="CABITT030000007">
    <property type="protein sequence ID" value="VVB11735.1"/>
    <property type="molecule type" value="Genomic_DNA"/>
</dbReference>
<feature type="transmembrane region" description="Helical" evidence="10">
    <location>
        <begin position="109"/>
        <end position="131"/>
    </location>
</feature>
<proteinExistence type="inferred from homology"/>
<accession>A0A565CDM0</accession>
<evidence type="ECO:0000256" key="1">
    <source>
        <dbReference type="ARBA" id="ARBA00004141"/>
    </source>
</evidence>
<evidence type="ECO:0008006" key="13">
    <source>
        <dbReference type="Google" id="ProtNLM"/>
    </source>
</evidence>
<organism evidence="11 12">
    <name type="scientific">Arabis nemorensis</name>
    <dbReference type="NCBI Taxonomy" id="586526"/>
    <lineage>
        <taxon>Eukaryota</taxon>
        <taxon>Viridiplantae</taxon>
        <taxon>Streptophyta</taxon>
        <taxon>Embryophyta</taxon>
        <taxon>Tracheophyta</taxon>
        <taxon>Spermatophyta</taxon>
        <taxon>Magnoliopsida</taxon>
        <taxon>eudicotyledons</taxon>
        <taxon>Gunneridae</taxon>
        <taxon>Pentapetalae</taxon>
        <taxon>rosids</taxon>
        <taxon>malvids</taxon>
        <taxon>Brassicales</taxon>
        <taxon>Brassicaceae</taxon>
        <taxon>Arabideae</taxon>
        <taxon>Arabis</taxon>
    </lineage>
</organism>
<reference evidence="11" key="1">
    <citation type="submission" date="2019-07" db="EMBL/GenBank/DDBJ databases">
        <authorList>
            <person name="Dittberner H."/>
        </authorList>
    </citation>
    <scope>NUCLEOTIDE SEQUENCE [LARGE SCALE GENOMIC DNA]</scope>
</reference>
<evidence type="ECO:0000256" key="8">
    <source>
        <dbReference type="ARBA" id="ARBA00023303"/>
    </source>
</evidence>
<keyword evidence="8" id="KW-0407">Ion channel</keyword>
<dbReference type="Pfam" id="PF11744">
    <property type="entry name" value="ALMT"/>
    <property type="match status" value="1"/>
</dbReference>
<evidence type="ECO:0000256" key="5">
    <source>
        <dbReference type="ARBA" id="ARBA00022989"/>
    </source>
</evidence>
<dbReference type="GO" id="GO:0015743">
    <property type="term" value="P:malate transport"/>
    <property type="evidence" value="ECO:0007669"/>
    <property type="project" value="InterPro"/>
</dbReference>
<dbReference type="PANTHER" id="PTHR31086">
    <property type="entry name" value="ALUMINUM-ACTIVATED MALATE TRANSPORTER 10"/>
    <property type="match status" value="1"/>
</dbReference>
<dbReference type="InterPro" id="IPR020966">
    <property type="entry name" value="ALMT"/>
</dbReference>
<protein>
    <recommendedName>
        <fullName evidence="13">Aluminum-activated malate transporter</fullName>
    </recommendedName>
</protein>
<keyword evidence="6" id="KW-0406">Ion transport</keyword>
<evidence type="ECO:0000256" key="2">
    <source>
        <dbReference type="ARBA" id="ARBA00007079"/>
    </source>
</evidence>
<keyword evidence="3" id="KW-0813">Transport</keyword>
<gene>
    <name evidence="11" type="ORF">ANE_LOCUS22179</name>
</gene>
<dbReference type="AlphaFoldDB" id="A0A565CDM0"/>
<name>A0A565CDM0_9BRAS</name>
<evidence type="ECO:0000313" key="11">
    <source>
        <dbReference type="EMBL" id="VVB11735.1"/>
    </source>
</evidence>
<feature type="transmembrane region" description="Helical" evidence="10">
    <location>
        <begin position="77"/>
        <end position="97"/>
    </location>
</feature>
<evidence type="ECO:0000256" key="7">
    <source>
        <dbReference type="ARBA" id="ARBA00023136"/>
    </source>
</evidence>
<dbReference type="OrthoDB" id="68611at2759"/>
<comment type="similarity">
    <text evidence="2">Belongs to the aromatic acid exporter (TC 2.A.85) family.</text>
</comment>
<evidence type="ECO:0000256" key="3">
    <source>
        <dbReference type="ARBA" id="ARBA00022448"/>
    </source>
</evidence>
<comment type="subcellular location">
    <subcellularLocation>
        <location evidence="1">Membrane</location>
        <topology evidence="1">Multi-pass membrane protein</topology>
    </subcellularLocation>
</comment>
<evidence type="ECO:0000256" key="9">
    <source>
        <dbReference type="SAM" id="MobiDB-lite"/>
    </source>
</evidence>
<evidence type="ECO:0000256" key="4">
    <source>
        <dbReference type="ARBA" id="ARBA00022692"/>
    </source>
</evidence>
<feature type="region of interest" description="Disordered" evidence="9">
    <location>
        <begin position="380"/>
        <end position="402"/>
    </location>
</feature>
<keyword evidence="4 10" id="KW-0812">Transmembrane</keyword>
<dbReference type="Proteomes" id="UP000489600">
    <property type="component" value="Unassembled WGS sequence"/>
</dbReference>